<evidence type="ECO:0000313" key="1">
    <source>
        <dbReference type="EMBL" id="RPA73777.1"/>
    </source>
</evidence>
<name>A0A3N4HKH6_ASCIM</name>
<dbReference type="Proteomes" id="UP000275078">
    <property type="component" value="Unassembled WGS sequence"/>
</dbReference>
<gene>
    <name evidence="1" type="ORF">BJ508DRAFT_333742</name>
</gene>
<sequence>MQRHLKVGDMVIDVKEYRITGSIDPSHNKERASWFIHYLKHDQTRIWRPGTQPWLIGEVEFFVVVRIPYTFANGDTPPRFVRKDDAPGPDDVVPLDDEIDCQTVIMAYVKNFPVVKVPVGLADDGLYLTRLANANVRKSNFGARRGFISADEIIDLAGITKGFDGEYVVFRDGCLRKHN</sequence>
<proteinExistence type="predicted"/>
<protein>
    <submittedName>
        <fullName evidence="1">Uncharacterized protein</fullName>
    </submittedName>
</protein>
<organism evidence="1 2">
    <name type="scientific">Ascobolus immersus RN42</name>
    <dbReference type="NCBI Taxonomy" id="1160509"/>
    <lineage>
        <taxon>Eukaryota</taxon>
        <taxon>Fungi</taxon>
        <taxon>Dikarya</taxon>
        <taxon>Ascomycota</taxon>
        <taxon>Pezizomycotina</taxon>
        <taxon>Pezizomycetes</taxon>
        <taxon>Pezizales</taxon>
        <taxon>Ascobolaceae</taxon>
        <taxon>Ascobolus</taxon>
    </lineage>
</organism>
<evidence type="ECO:0000313" key="2">
    <source>
        <dbReference type="Proteomes" id="UP000275078"/>
    </source>
</evidence>
<reference evidence="1 2" key="1">
    <citation type="journal article" date="2018" name="Nat. Ecol. Evol.">
        <title>Pezizomycetes genomes reveal the molecular basis of ectomycorrhizal truffle lifestyle.</title>
        <authorList>
            <person name="Murat C."/>
            <person name="Payen T."/>
            <person name="Noel B."/>
            <person name="Kuo A."/>
            <person name="Morin E."/>
            <person name="Chen J."/>
            <person name="Kohler A."/>
            <person name="Krizsan K."/>
            <person name="Balestrini R."/>
            <person name="Da Silva C."/>
            <person name="Montanini B."/>
            <person name="Hainaut M."/>
            <person name="Levati E."/>
            <person name="Barry K.W."/>
            <person name="Belfiori B."/>
            <person name="Cichocki N."/>
            <person name="Clum A."/>
            <person name="Dockter R.B."/>
            <person name="Fauchery L."/>
            <person name="Guy J."/>
            <person name="Iotti M."/>
            <person name="Le Tacon F."/>
            <person name="Lindquist E.A."/>
            <person name="Lipzen A."/>
            <person name="Malagnac F."/>
            <person name="Mello A."/>
            <person name="Molinier V."/>
            <person name="Miyauchi S."/>
            <person name="Poulain J."/>
            <person name="Riccioni C."/>
            <person name="Rubini A."/>
            <person name="Sitrit Y."/>
            <person name="Splivallo R."/>
            <person name="Traeger S."/>
            <person name="Wang M."/>
            <person name="Zifcakova L."/>
            <person name="Wipf D."/>
            <person name="Zambonelli A."/>
            <person name="Paolocci F."/>
            <person name="Nowrousian M."/>
            <person name="Ottonello S."/>
            <person name="Baldrian P."/>
            <person name="Spatafora J.W."/>
            <person name="Henrissat B."/>
            <person name="Nagy L.G."/>
            <person name="Aury J.M."/>
            <person name="Wincker P."/>
            <person name="Grigoriev I.V."/>
            <person name="Bonfante P."/>
            <person name="Martin F.M."/>
        </authorList>
    </citation>
    <scope>NUCLEOTIDE SEQUENCE [LARGE SCALE GENOMIC DNA]</scope>
    <source>
        <strain evidence="1 2">RN42</strain>
    </source>
</reference>
<dbReference type="AlphaFoldDB" id="A0A3N4HKH6"/>
<keyword evidence="2" id="KW-1185">Reference proteome</keyword>
<accession>A0A3N4HKH6</accession>
<dbReference type="EMBL" id="ML119811">
    <property type="protein sequence ID" value="RPA73777.1"/>
    <property type="molecule type" value="Genomic_DNA"/>
</dbReference>